<dbReference type="Gene3D" id="3.40.1030.10">
    <property type="entry name" value="Nucleoside phosphorylase/phosphoribosyltransferase catalytic domain"/>
    <property type="match status" value="1"/>
</dbReference>
<evidence type="ECO:0000256" key="10">
    <source>
        <dbReference type="ARBA" id="ARBA00048525"/>
    </source>
</evidence>
<dbReference type="AlphaFoldDB" id="K9D160"/>
<dbReference type="eggNOG" id="COG0213">
    <property type="taxonomic scope" value="Bacteria"/>
</dbReference>
<dbReference type="PANTHER" id="PTHR10515:SF0">
    <property type="entry name" value="THYMIDINE PHOSPHORYLASE"/>
    <property type="match status" value="1"/>
</dbReference>
<comment type="subunit">
    <text evidence="4">Homodimer.</text>
</comment>
<dbReference type="PROSITE" id="PS00647">
    <property type="entry name" value="THYMID_PHOSPHORYLASE"/>
    <property type="match status" value="1"/>
</dbReference>
<evidence type="ECO:0000256" key="1">
    <source>
        <dbReference type="ARBA" id="ARBA00001066"/>
    </source>
</evidence>
<dbReference type="GO" id="GO:0005829">
    <property type="term" value="C:cytosol"/>
    <property type="evidence" value="ECO:0007669"/>
    <property type="project" value="TreeGrafter"/>
</dbReference>
<dbReference type="SUPFAM" id="SSF54680">
    <property type="entry name" value="Pyrimidine nucleoside phosphorylase C-terminal domain"/>
    <property type="match status" value="1"/>
</dbReference>
<dbReference type="HOGENOM" id="CLU_025040_0_1_9"/>
<protein>
    <recommendedName>
        <fullName evidence="6">Pyrimidine-nucleoside phosphorylase</fullName>
        <ecNumber evidence="5">2.4.2.2</ecNumber>
    </recommendedName>
</protein>
<dbReference type="NCBIfam" id="NF004490">
    <property type="entry name" value="PRK05820.1"/>
    <property type="match status" value="1"/>
</dbReference>
<dbReference type="InterPro" id="IPR018090">
    <property type="entry name" value="Pyrmidine_PPas_bac/euk"/>
</dbReference>
<dbReference type="NCBIfam" id="TIGR02644">
    <property type="entry name" value="Y_phosphoryl"/>
    <property type="match status" value="1"/>
</dbReference>
<sequence>MSTAAAVFTKTGDIMHMNELIIKKRNGEAHTKDELKYIIDNYVSGKIPDYQMSAWLMAVYFQGMTDVETADLTMIMAESGEQIDLSSIAGIKVDKHSTGGVGDKTTFIIASIVAACGVPVAKMSGRGLGHTGGTIDKLESIPHVNVALSKDEFLDIVKKVGVAVTGQSGNLAPADKLMYALRDVTGTVDSIPLIASSVMSKKLAAGSDAILLDVKVGSGAFMKTLDDAVRLAETMVAIGNHNGRQTVALITDMDRPLGQAIGNATEIAEVVQVLRGEGPADLIQESITLAANMLYLGGKGVYEDCVTMAKVTLASGRGFNKFVEMVTAQGGDASVLTDPSFAEAAYKKAVTAPKSGYITHMNAEACGRAALALGAGRYTKTDTIDYKAGIWMLKKTGDVVTEDEVIAYLQSSSKNTLAEGETRYLNALTIEDALPAKRPLVFARVTVEGTERYI</sequence>
<dbReference type="EC" id="2.4.2.2" evidence="5"/>
<evidence type="ECO:0000256" key="6">
    <source>
        <dbReference type="ARBA" id="ARBA00014680"/>
    </source>
</evidence>
<dbReference type="SMART" id="SM00941">
    <property type="entry name" value="PYNP_C"/>
    <property type="match status" value="1"/>
</dbReference>
<accession>K9D160</accession>
<evidence type="ECO:0000313" key="12">
    <source>
        <dbReference type="EMBL" id="EKU78048.1"/>
    </source>
</evidence>
<dbReference type="STRING" id="883156.HMPREF9282_01329"/>
<dbReference type="InterPro" id="IPR017459">
    <property type="entry name" value="Glycosyl_Trfase_fam3_N_dom"/>
</dbReference>
<keyword evidence="7" id="KW-0328">Glycosyltransferase</keyword>
<dbReference type="InterPro" id="IPR036566">
    <property type="entry name" value="PYNP-like_C_sf"/>
</dbReference>
<evidence type="ECO:0000313" key="13">
    <source>
        <dbReference type="Proteomes" id="UP000009891"/>
    </source>
</evidence>
<dbReference type="InterPro" id="IPR000053">
    <property type="entry name" value="Thymidine/pyrmidine_PPase"/>
</dbReference>
<dbReference type="SUPFAM" id="SSF52418">
    <property type="entry name" value="Nucleoside phosphorylase/phosphoribosyltransferase catalytic domain"/>
    <property type="match status" value="1"/>
</dbReference>
<dbReference type="Gene3D" id="1.20.970.10">
    <property type="entry name" value="Transferase, Pyrimidine Nucleoside Phosphorylase, Chain C"/>
    <property type="match status" value="1"/>
</dbReference>
<comment type="similarity">
    <text evidence="3">Belongs to the thymidine/pyrimidine-nucleoside phosphorylase family.</text>
</comment>
<evidence type="ECO:0000256" key="5">
    <source>
        <dbReference type="ARBA" id="ARBA00011889"/>
    </source>
</evidence>
<dbReference type="PIRSF" id="PIRSF000478">
    <property type="entry name" value="TP_PyNP"/>
    <property type="match status" value="1"/>
</dbReference>
<dbReference type="GO" id="GO:0006213">
    <property type="term" value="P:pyrimidine nucleoside metabolic process"/>
    <property type="evidence" value="ECO:0007669"/>
    <property type="project" value="InterPro"/>
</dbReference>
<dbReference type="SUPFAM" id="SSF47648">
    <property type="entry name" value="Nucleoside phosphorylase/phosphoribosyltransferase N-terminal domain"/>
    <property type="match status" value="1"/>
</dbReference>
<evidence type="ECO:0000256" key="8">
    <source>
        <dbReference type="ARBA" id="ARBA00022679"/>
    </source>
</evidence>
<dbReference type="InterPro" id="IPR017872">
    <property type="entry name" value="Pyrmidine_PPase_CS"/>
</dbReference>
<gene>
    <name evidence="12" type="ORF">HMPREF9282_01329</name>
</gene>
<dbReference type="Gene3D" id="3.90.1170.30">
    <property type="entry name" value="Pyrimidine nucleoside phosphorylase-like, C-terminal domain"/>
    <property type="match status" value="1"/>
</dbReference>
<dbReference type="InterPro" id="IPR000312">
    <property type="entry name" value="Glycosyl_Trfase_fam3"/>
</dbReference>
<evidence type="ECO:0000256" key="4">
    <source>
        <dbReference type="ARBA" id="ARBA00011738"/>
    </source>
</evidence>
<dbReference type="InterPro" id="IPR036320">
    <property type="entry name" value="Glycosyl_Trfase_fam3_N_dom_sf"/>
</dbReference>
<evidence type="ECO:0000256" key="2">
    <source>
        <dbReference type="ARBA" id="ARBA00003877"/>
    </source>
</evidence>
<dbReference type="FunFam" id="3.40.1030.10:FF:000003">
    <property type="entry name" value="Pyrimidine-nucleoside phosphorylase"/>
    <property type="match status" value="1"/>
</dbReference>
<evidence type="ECO:0000256" key="3">
    <source>
        <dbReference type="ARBA" id="ARBA00006915"/>
    </source>
</evidence>
<dbReference type="InterPro" id="IPR035902">
    <property type="entry name" value="Nuc_phospho_transferase"/>
</dbReference>
<dbReference type="PANTHER" id="PTHR10515">
    <property type="entry name" value="THYMIDINE PHOSPHORYLASE"/>
    <property type="match status" value="1"/>
</dbReference>
<dbReference type="PATRIC" id="fig|883156.3.peg.1291"/>
<comment type="catalytic activity">
    <reaction evidence="9">
        <text>uridine + phosphate = alpha-D-ribose 1-phosphate + uracil</text>
        <dbReference type="Rhea" id="RHEA:24388"/>
        <dbReference type="ChEBI" id="CHEBI:16704"/>
        <dbReference type="ChEBI" id="CHEBI:17568"/>
        <dbReference type="ChEBI" id="CHEBI:43474"/>
        <dbReference type="ChEBI" id="CHEBI:57720"/>
        <dbReference type="EC" id="2.4.2.2"/>
    </reaction>
</comment>
<evidence type="ECO:0000256" key="9">
    <source>
        <dbReference type="ARBA" id="ARBA00048453"/>
    </source>
</evidence>
<dbReference type="GO" id="GO:0009032">
    <property type="term" value="F:thymidine phosphorylase activity"/>
    <property type="evidence" value="ECO:0007669"/>
    <property type="project" value="TreeGrafter"/>
</dbReference>
<dbReference type="GO" id="GO:0004645">
    <property type="term" value="F:1,4-alpha-oligoglucan phosphorylase activity"/>
    <property type="evidence" value="ECO:0007669"/>
    <property type="project" value="InterPro"/>
</dbReference>
<comment type="function">
    <text evidence="2">Catalyzes phosphorolysis of the pyrimidine nucleosides uridine, thymidine and 2'-deoxyuridine with the formation of the corresponding pyrimidine base and ribose-1-phosphate.</text>
</comment>
<feature type="domain" description="Pyrimidine nucleoside phosphorylase C-terminal" evidence="11">
    <location>
        <begin position="357"/>
        <end position="431"/>
    </location>
</feature>
<evidence type="ECO:0000256" key="7">
    <source>
        <dbReference type="ARBA" id="ARBA00022676"/>
    </source>
</evidence>
<dbReference type="EMBL" id="AHAF01000011">
    <property type="protein sequence ID" value="EKU78048.1"/>
    <property type="molecule type" value="Genomic_DNA"/>
</dbReference>
<dbReference type="Pfam" id="PF00591">
    <property type="entry name" value="Glycos_transf_3"/>
    <property type="match status" value="1"/>
</dbReference>
<keyword evidence="13" id="KW-1185">Reference proteome</keyword>
<reference evidence="12 13" key="1">
    <citation type="submission" date="2012-09" db="EMBL/GenBank/DDBJ databases">
        <title>The Genome Sequence of Veillonella ratti ACS-216-V-COL6B.</title>
        <authorList>
            <consortium name="The Broad Institute Genome Sequencing Platform"/>
            <person name="Earl A."/>
            <person name="Ward D."/>
            <person name="Feldgarden M."/>
            <person name="Gevers D."/>
            <person name="Saerens B."/>
            <person name="Vaneechoutte M."/>
            <person name="Walker B."/>
            <person name="Young S.K."/>
            <person name="Zeng Q."/>
            <person name="Gargeya S."/>
            <person name="Fitzgerald M."/>
            <person name="Haas B."/>
            <person name="Abouelleil A."/>
            <person name="Alvarado L."/>
            <person name="Arachchi H.M."/>
            <person name="Berlin A."/>
            <person name="Chapman S.B."/>
            <person name="Goldberg J."/>
            <person name="Griggs A."/>
            <person name="Gujja S."/>
            <person name="Hansen M."/>
            <person name="Howarth C."/>
            <person name="Imamovic A."/>
            <person name="Larimer J."/>
            <person name="McCowen C."/>
            <person name="Montmayeur A."/>
            <person name="Murphy C."/>
            <person name="Neiman D."/>
            <person name="Pearson M."/>
            <person name="Priest M."/>
            <person name="Roberts A."/>
            <person name="Saif S."/>
            <person name="Shea T."/>
            <person name="Sisk P."/>
            <person name="Sykes S."/>
            <person name="Wortman J."/>
            <person name="Nusbaum C."/>
            <person name="Birren B."/>
        </authorList>
    </citation>
    <scope>NUCLEOTIDE SEQUENCE [LARGE SCALE GENOMIC DNA]</scope>
    <source>
        <strain evidence="12 13">ACS-216-V-Col6b</strain>
    </source>
</reference>
<name>K9D160_9FIRM</name>
<dbReference type="GO" id="GO:0006206">
    <property type="term" value="P:pyrimidine nucleobase metabolic process"/>
    <property type="evidence" value="ECO:0007669"/>
    <property type="project" value="InterPro"/>
</dbReference>
<comment type="catalytic activity">
    <reaction evidence="1">
        <text>2'-deoxyuridine + phosphate = 2-deoxy-alpha-D-ribose 1-phosphate + uracil</text>
        <dbReference type="Rhea" id="RHEA:22824"/>
        <dbReference type="ChEBI" id="CHEBI:16450"/>
        <dbReference type="ChEBI" id="CHEBI:17568"/>
        <dbReference type="ChEBI" id="CHEBI:43474"/>
        <dbReference type="ChEBI" id="CHEBI:57259"/>
        <dbReference type="EC" id="2.4.2.2"/>
    </reaction>
</comment>
<organism evidence="12 13">
    <name type="scientific">Veillonella seminalis ACS-216-V-Col6b</name>
    <dbReference type="NCBI Taxonomy" id="883156"/>
    <lineage>
        <taxon>Bacteria</taxon>
        <taxon>Bacillati</taxon>
        <taxon>Bacillota</taxon>
        <taxon>Negativicutes</taxon>
        <taxon>Veillonellales</taxon>
        <taxon>Veillonellaceae</taxon>
        <taxon>Veillonella</taxon>
    </lineage>
</organism>
<dbReference type="Pfam" id="PF07831">
    <property type="entry name" value="PYNP_C"/>
    <property type="match status" value="1"/>
</dbReference>
<evidence type="ECO:0000259" key="11">
    <source>
        <dbReference type="SMART" id="SM00941"/>
    </source>
</evidence>
<dbReference type="InterPro" id="IPR013102">
    <property type="entry name" value="PYNP_C"/>
</dbReference>
<dbReference type="Pfam" id="PF02885">
    <property type="entry name" value="Glycos_trans_3N"/>
    <property type="match status" value="1"/>
</dbReference>
<dbReference type="Proteomes" id="UP000009891">
    <property type="component" value="Unassembled WGS sequence"/>
</dbReference>
<proteinExistence type="inferred from homology"/>
<keyword evidence="8" id="KW-0808">Transferase</keyword>
<comment type="caution">
    <text evidence="12">The sequence shown here is derived from an EMBL/GenBank/DDBJ whole genome shotgun (WGS) entry which is preliminary data.</text>
</comment>
<comment type="catalytic activity">
    <reaction evidence="10">
        <text>thymidine + phosphate = 2-deoxy-alpha-D-ribose 1-phosphate + thymine</text>
        <dbReference type="Rhea" id="RHEA:16037"/>
        <dbReference type="ChEBI" id="CHEBI:17748"/>
        <dbReference type="ChEBI" id="CHEBI:17821"/>
        <dbReference type="ChEBI" id="CHEBI:43474"/>
        <dbReference type="ChEBI" id="CHEBI:57259"/>
        <dbReference type="EC" id="2.4.2.2"/>
    </reaction>
</comment>